<dbReference type="STRING" id="1300342.I596_3462"/>
<sequence>MAAAARNGAAAAIGRGRCDRPAHGAGAASAPIGGRHTSM</sequence>
<name>A0A160DYD0_9GAMM</name>
<keyword evidence="3" id="KW-1185">Reference proteome</keyword>
<feature type="compositionally biased region" description="Low complexity" evidence="1">
    <location>
        <begin position="1"/>
        <end position="15"/>
    </location>
</feature>
<organism evidence="2 3">
    <name type="scientific">Dokdonella koreensis DS-123</name>
    <dbReference type="NCBI Taxonomy" id="1300342"/>
    <lineage>
        <taxon>Bacteria</taxon>
        <taxon>Pseudomonadati</taxon>
        <taxon>Pseudomonadota</taxon>
        <taxon>Gammaproteobacteria</taxon>
        <taxon>Lysobacterales</taxon>
        <taxon>Rhodanobacteraceae</taxon>
        <taxon>Dokdonella</taxon>
    </lineage>
</organism>
<dbReference type="KEGG" id="dko:I596_3462"/>
<reference evidence="2 3" key="1">
    <citation type="submission" date="2016-04" db="EMBL/GenBank/DDBJ databases">
        <title>Complete genome sequence of Dokdonella koreensis DS-123T.</title>
        <authorList>
            <person name="Kim J.F."/>
            <person name="Lee H."/>
            <person name="Kwak M.-J."/>
        </authorList>
    </citation>
    <scope>NUCLEOTIDE SEQUENCE [LARGE SCALE GENOMIC DNA]</scope>
    <source>
        <strain evidence="2 3">DS-123</strain>
    </source>
</reference>
<dbReference type="AlphaFoldDB" id="A0A160DYD0"/>
<feature type="region of interest" description="Disordered" evidence="1">
    <location>
        <begin position="1"/>
        <end position="39"/>
    </location>
</feature>
<gene>
    <name evidence="2" type="ORF">I596_3462</name>
</gene>
<evidence type="ECO:0000256" key="1">
    <source>
        <dbReference type="SAM" id="MobiDB-lite"/>
    </source>
</evidence>
<proteinExistence type="predicted"/>
<evidence type="ECO:0000313" key="3">
    <source>
        <dbReference type="Proteomes" id="UP000076830"/>
    </source>
</evidence>
<accession>A0A160DYD0</accession>
<dbReference type="Proteomes" id="UP000076830">
    <property type="component" value="Chromosome"/>
</dbReference>
<evidence type="ECO:0000313" key="2">
    <source>
        <dbReference type="EMBL" id="ANB19450.1"/>
    </source>
</evidence>
<dbReference type="EMBL" id="CP015249">
    <property type="protein sequence ID" value="ANB19450.1"/>
    <property type="molecule type" value="Genomic_DNA"/>
</dbReference>
<protein>
    <submittedName>
        <fullName evidence="2">Uncharacterized protein</fullName>
    </submittedName>
</protein>